<dbReference type="Proteomes" id="UP001652628">
    <property type="component" value="Chromosome 3"/>
</dbReference>
<dbReference type="PANTHER" id="PTHR19446">
    <property type="entry name" value="REVERSE TRANSCRIPTASES"/>
    <property type="match status" value="1"/>
</dbReference>
<dbReference type="SUPFAM" id="SSF56672">
    <property type="entry name" value="DNA/RNA polymerases"/>
    <property type="match status" value="1"/>
</dbReference>
<dbReference type="Gene3D" id="3.60.10.10">
    <property type="entry name" value="Endonuclease/exonuclease/phosphatase"/>
    <property type="match status" value="1"/>
</dbReference>
<dbReference type="InterPro" id="IPR036875">
    <property type="entry name" value="Znf_CCHC_sf"/>
</dbReference>
<evidence type="ECO:0000259" key="1">
    <source>
        <dbReference type="PROSITE" id="PS50878"/>
    </source>
</evidence>
<reference evidence="3" key="1">
    <citation type="submission" date="2025-08" db="UniProtKB">
        <authorList>
            <consortium name="RefSeq"/>
        </authorList>
    </citation>
    <scope>IDENTIFICATION</scope>
</reference>
<feature type="domain" description="Reverse transcriptase" evidence="1">
    <location>
        <begin position="326"/>
        <end position="583"/>
    </location>
</feature>
<dbReference type="SUPFAM" id="SSF57756">
    <property type="entry name" value="Retrovirus zinc finger-like domains"/>
    <property type="match status" value="1"/>
</dbReference>
<gene>
    <name evidence="3" type="primary">LOC139352758</name>
</gene>
<organism evidence="2 3">
    <name type="scientific">Drosophila suzukii</name>
    <name type="common">Spotted-wing drosophila fruit fly</name>
    <dbReference type="NCBI Taxonomy" id="28584"/>
    <lineage>
        <taxon>Eukaryota</taxon>
        <taxon>Metazoa</taxon>
        <taxon>Ecdysozoa</taxon>
        <taxon>Arthropoda</taxon>
        <taxon>Hexapoda</taxon>
        <taxon>Insecta</taxon>
        <taxon>Pterygota</taxon>
        <taxon>Neoptera</taxon>
        <taxon>Endopterygota</taxon>
        <taxon>Diptera</taxon>
        <taxon>Brachycera</taxon>
        <taxon>Muscomorpha</taxon>
        <taxon>Ephydroidea</taxon>
        <taxon>Drosophilidae</taxon>
        <taxon>Drosophila</taxon>
        <taxon>Sophophora</taxon>
    </lineage>
</organism>
<evidence type="ECO:0000313" key="3">
    <source>
        <dbReference type="RefSeq" id="XP_070851490.1"/>
    </source>
</evidence>
<accession>A0ABM4TNE4</accession>
<dbReference type="GeneID" id="139352758"/>
<dbReference type="Gene3D" id="4.10.60.10">
    <property type="entry name" value="Zinc finger, CCHC-type"/>
    <property type="match status" value="1"/>
</dbReference>
<dbReference type="InterPro" id="IPR036691">
    <property type="entry name" value="Endo/exonu/phosph_ase_sf"/>
</dbReference>
<protein>
    <recommendedName>
        <fullName evidence="1">Reverse transcriptase domain-containing protein</fullName>
    </recommendedName>
</protein>
<dbReference type="RefSeq" id="XP_070851490.1">
    <property type="nucleotide sequence ID" value="XM_070995389.1"/>
</dbReference>
<sequence>MLEDTVQLEIRDLDEMTTCEAVLQAVYAEEECDIPAGAAPRMRKAYGGTQTATVHLRPEHAQRILDKGKIRVGWVVCRIRQKTEPRRSYKCMGLGHMSARCPASEAIAKNTQRSCFRCGKDGHKAAQDLLAQTVIEQHAEVAILSEPYKDKHEGVWQRSSDGRAAIWSCGLPPGHLSQRASRTGYTRAQIKGITFYSCYIAPSVHISEFRTIMQEIADDARAHMEGVCVIGDANTCARKIADRVKEACDAAMEKATKGGNGRRPVPWWNEEIGCARRDCLAALRRCQKSRGRVNQELRETTYRAKRKVLKNAIKASKARCFQELCEAADVGSVKGWCLSQKPGKLNDDASSYRPLCMLNTTGKIFERIICTHLEKELDQLRALSDHQFGFRRKRSTIDAIQTVTQLAANAIEGERWLGGSKEYCLVCTLDVKNAFNSANWNLVLQALHRMGISNYLIDLVADYFKDRVPTYSSDVEEHEYLVNGGVPQGSVLGPILWNVMYDGILRLVLPAGCTVVGFADDIMLVTVAKTLEEITDRCSLAIDTLNCWLADNVLAVAEHKTEAVLISSRKTVEKATIRVGSTPIETSASINSQSIQIDCSHLKDDGEYSRTETAQQKDNSHSGDIYHIVRRAHMDRSHEDRIIQPPVQSCLQTLRTAHHKQLLHGIRGSRASGSRYYTDRPAGGRTKNWVHRKQDSAQQHDRGMAKEVEQCDHKAVDAQANSQSNPLAAETTCFKEYIHRFNHEPNPYCDHCGTGSIEDAEHALFI</sequence>
<proteinExistence type="predicted"/>
<dbReference type="CDD" id="cd01650">
    <property type="entry name" value="RT_nLTR_like"/>
    <property type="match status" value="1"/>
</dbReference>
<dbReference type="InterPro" id="IPR043502">
    <property type="entry name" value="DNA/RNA_pol_sf"/>
</dbReference>
<evidence type="ECO:0000313" key="2">
    <source>
        <dbReference type="Proteomes" id="UP001652628"/>
    </source>
</evidence>
<dbReference type="SUPFAM" id="SSF56219">
    <property type="entry name" value="DNase I-like"/>
    <property type="match status" value="1"/>
</dbReference>
<dbReference type="PROSITE" id="PS50878">
    <property type="entry name" value="RT_POL"/>
    <property type="match status" value="1"/>
</dbReference>
<dbReference type="Pfam" id="PF00078">
    <property type="entry name" value="RVT_1"/>
    <property type="match status" value="1"/>
</dbReference>
<keyword evidence="2" id="KW-1185">Reference proteome</keyword>
<name>A0ABM4TNE4_DROSZ</name>
<dbReference type="InterPro" id="IPR000477">
    <property type="entry name" value="RT_dom"/>
</dbReference>